<evidence type="ECO:0000313" key="7">
    <source>
        <dbReference type="EMBL" id="CAH3032845.1"/>
    </source>
</evidence>
<gene>
    <name evidence="7" type="ORF">PEVE_00039144</name>
</gene>
<dbReference type="Proteomes" id="UP001159427">
    <property type="component" value="Unassembled WGS sequence"/>
</dbReference>
<dbReference type="PROSITE" id="PS50809">
    <property type="entry name" value="DM_2"/>
    <property type="match status" value="1"/>
</dbReference>
<feature type="domain" description="DM" evidence="6">
    <location>
        <begin position="20"/>
        <end position="67"/>
    </location>
</feature>
<dbReference type="PANTHER" id="PTHR12322">
    <property type="entry name" value="DOUBLESEX AND MAB-3 RELATED TRANSCRIPTION FACTOR DMRT"/>
    <property type="match status" value="1"/>
</dbReference>
<accession>A0ABN8MU18</accession>
<proteinExistence type="predicted"/>
<dbReference type="Gene3D" id="4.10.1040.10">
    <property type="entry name" value="DM DNA-binding domain"/>
    <property type="match status" value="1"/>
</dbReference>
<comment type="subcellular location">
    <subcellularLocation>
        <location evidence="5">Nucleus</location>
    </subcellularLocation>
</comment>
<keyword evidence="4 5" id="KW-0539">Nucleus</keyword>
<dbReference type="SUPFAM" id="SSF82927">
    <property type="entry name" value="Cysteine-rich DNA binding domain, (DM domain)"/>
    <property type="match status" value="1"/>
</dbReference>
<evidence type="ECO:0000259" key="6">
    <source>
        <dbReference type="PROSITE" id="PS50809"/>
    </source>
</evidence>
<sequence length="235" mass="26368">MEKSSFAKLIDIRKERKPSCTLCSNHGIRSSLKGHKHNCPFLRCHCERCVKGRLKRDIMKQQVRLRRKQMKDIVNHPYCGTPVESLVNISSSVVKNESSLLKENSSVLDETHEAFPKLGGRLVQSVSNILQSPFNVQRQQSYNCSAYLPTPFQLWTMCDGQVCRYNSWPEQGIPSCPVEPLSCPGFSISDNSAFVKYRSLPPIADNSSFRSGHSSEEVAAVLASFGSPEQRITTC</sequence>
<feature type="DNA-binding region" description="DM" evidence="5">
    <location>
        <begin position="20"/>
        <end position="67"/>
    </location>
</feature>
<dbReference type="PANTHER" id="PTHR12322:SF116">
    <property type="entry name" value="DOUBLESEX-MAB RELATED 99B"/>
    <property type="match status" value="1"/>
</dbReference>
<evidence type="ECO:0000256" key="5">
    <source>
        <dbReference type="PROSITE-ProRule" id="PRU00070"/>
    </source>
</evidence>
<comment type="caution">
    <text evidence="7">The sequence shown here is derived from an EMBL/GenBank/DDBJ whole genome shotgun (WGS) entry which is preliminary data.</text>
</comment>
<keyword evidence="3 5" id="KW-0238">DNA-binding</keyword>
<evidence type="ECO:0000256" key="2">
    <source>
        <dbReference type="ARBA" id="ARBA00022833"/>
    </source>
</evidence>
<evidence type="ECO:0000313" key="8">
    <source>
        <dbReference type="Proteomes" id="UP001159427"/>
    </source>
</evidence>
<evidence type="ECO:0000256" key="4">
    <source>
        <dbReference type="ARBA" id="ARBA00023242"/>
    </source>
</evidence>
<protein>
    <recommendedName>
        <fullName evidence="6">DM domain-containing protein</fullName>
    </recommendedName>
</protein>
<organism evidence="7 8">
    <name type="scientific">Porites evermanni</name>
    <dbReference type="NCBI Taxonomy" id="104178"/>
    <lineage>
        <taxon>Eukaryota</taxon>
        <taxon>Metazoa</taxon>
        <taxon>Cnidaria</taxon>
        <taxon>Anthozoa</taxon>
        <taxon>Hexacorallia</taxon>
        <taxon>Scleractinia</taxon>
        <taxon>Fungiina</taxon>
        <taxon>Poritidae</taxon>
        <taxon>Porites</taxon>
    </lineage>
</organism>
<keyword evidence="2 5" id="KW-0862">Zinc</keyword>
<reference evidence="7 8" key="1">
    <citation type="submission" date="2022-05" db="EMBL/GenBank/DDBJ databases">
        <authorList>
            <consortium name="Genoscope - CEA"/>
            <person name="William W."/>
        </authorList>
    </citation>
    <scope>NUCLEOTIDE SEQUENCE [LARGE SCALE GENOMIC DNA]</scope>
</reference>
<keyword evidence="8" id="KW-1185">Reference proteome</keyword>
<evidence type="ECO:0000256" key="3">
    <source>
        <dbReference type="ARBA" id="ARBA00023125"/>
    </source>
</evidence>
<name>A0ABN8MU18_9CNID</name>
<dbReference type="PROSITE" id="PS40000">
    <property type="entry name" value="DM_1"/>
    <property type="match status" value="1"/>
</dbReference>
<dbReference type="Pfam" id="PF00751">
    <property type="entry name" value="DM"/>
    <property type="match status" value="1"/>
</dbReference>
<dbReference type="InterPro" id="IPR001275">
    <property type="entry name" value="DM_DNA-bd"/>
</dbReference>
<evidence type="ECO:0000256" key="1">
    <source>
        <dbReference type="ARBA" id="ARBA00022723"/>
    </source>
</evidence>
<dbReference type="InterPro" id="IPR036407">
    <property type="entry name" value="DM_DNA-bd_sf"/>
</dbReference>
<dbReference type="InterPro" id="IPR026607">
    <property type="entry name" value="DMRT"/>
</dbReference>
<keyword evidence="1 5" id="KW-0479">Metal-binding</keyword>
<dbReference type="SMART" id="SM00301">
    <property type="entry name" value="DM"/>
    <property type="match status" value="1"/>
</dbReference>
<dbReference type="EMBL" id="CALNXI010000683">
    <property type="protein sequence ID" value="CAH3032845.1"/>
    <property type="molecule type" value="Genomic_DNA"/>
</dbReference>